<sequence>MDFGHEVGEVELQSEMRLAHTGQGLEDHKQRAMQQIDEEIVALTERYQWAFAAGVLIEKPTAYLERKATGRL</sequence>
<dbReference type="AlphaFoldDB" id="A0A8H5Z7Q4"/>
<protein>
    <submittedName>
        <fullName evidence="1">Uncharacterized protein</fullName>
    </submittedName>
</protein>
<comment type="caution">
    <text evidence="1">The sequence shown here is derived from an EMBL/GenBank/DDBJ whole genome shotgun (WGS) entry which is preliminary data.</text>
</comment>
<accession>A0A8H5Z7Q4</accession>
<organism evidence="1 2">
    <name type="scientific">Cochliobolus sativus</name>
    <name type="common">Common root rot and spot blotch fungus</name>
    <name type="synonym">Bipolaris sorokiniana</name>
    <dbReference type="NCBI Taxonomy" id="45130"/>
    <lineage>
        <taxon>Eukaryota</taxon>
        <taxon>Fungi</taxon>
        <taxon>Dikarya</taxon>
        <taxon>Ascomycota</taxon>
        <taxon>Pezizomycotina</taxon>
        <taxon>Dothideomycetes</taxon>
        <taxon>Pleosporomycetidae</taxon>
        <taxon>Pleosporales</taxon>
        <taxon>Pleosporineae</taxon>
        <taxon>Pleosporaceae</taxon>
        <taxon>Bipolaris</taxon>
    </lineage>
</organism>
<proteinExistence type="predicted"/>
<reference evidence="1" key="1">
    <citation type="submission" date="2019-11" db="EMBL/GenBank/DDBJ databases">
        <title>Bipolaris sorokiniana Genome sequencing.</title>
        <authorList>
            <person name="Wang H."/>
        </authorList>
    </citation>
    <scope>NUCLEOTIDE SEQUENCE</scope>
</reference>
<gene>
    <name evidence="1" type="ORF">GGP41_004505</name>
</gene>
<name>A0A8H5Z7Q4_COCSA</name>
<evidence type="ECO:0000313" key="2">
    <source>
        <dbReference type="Proteomes" id="UP000624244"/>
    </source>
</evidence>
<evidence type="ECO:0000313" key="1">
    <source>
        <dbReference type="EMBL" id="KAF5844332.1"/>
    </source>
</evidence>
<dbReference type="Proteomes" id="UP000624244">
    <property type="component" value="Unassembled WGS sequence"/>
</dbReference>
<dbReference type="Gene3D" id="2.40.320.10">
    <property type="entry name" value="Hypothetical Protein Pfu-838710-001"/>
    <property type="match status" value="1"/>
</dbReference>
<dbReference type="EMBL" id="WNKQ01000024">
    <property type="protein sequence ID" value="KAF5844332.1"/>
    <property type="molecule type" value="Genomic_DNA"/>
</dbReference>